<gene>
    <name evidence="1" type="ORF">VNO77_40251</name>
</gene>
<reference evidence="1 2" key="1">
    <citation type="submission" date="2024-01" db="EMBL/GenBank/DDBJ databases">
        <title>The genomes of 5 underutilized Papilionoideae crops provide insights into root nodulation and disease resistanc.</title>
        <authorList>
            <person name="Jiang F."/>
        </authorList>
    </citation>
    <scope>NUCLEOTIDE SEQUENCE [LARGE SCALE GENOMIC DNA]</scope>
    <source>
        <strain evidence="1">LVBAO_FW01</strain>
        <tissue evidence="1">Leaves</tissue>
    </source>
</reference>
<keyword evidence="2" id="KW-1185">Reference proteome</keyword>
<accession>A0AAN9PPH9</accession>
<dbReference type="EMBL" id="JAYMYQ010000010">
    <property type="protein sequence ID" value="KAK7307310.1"/>
    <property type="molecule type" value="Genomic_DNA"/>
</dbReference>
<dbReference type="Proteomes" id="UP001367508">
    <property type="component" value="Unassembled WGS sequence"/>
</dbReference>
<organism evidence="1 2">
    <name type="scientific">Canavalia gladiata</name>
    <name type="common">Sword bean</name>
    <name type="synonym">Dolichos gladiatus</name>
    <dbReference type="NCBI Taxonomy" id="3824"/>
    <lineage>
        <taxon>Eukaryota</taxon>
        <taxon>Viridiplantae</taxon>
        <taxon>Streptophyta</taxon>
        <taxon>Embryophyta</taxon>
        <taxon>Tracheophyta</taxon>
        <taxon>Spermatophyta</taxon>
        <taxon>Magnoliopsida</taxon>
        <taxon>eudicotyledons</taxon>
        <taxon>Gunneridae</taxon>
        <taxon>Pentapetalae</taxon>
        <taxon>rosids</taxon>
        <taxon>fabids</taxon>
        <taxon>Fabales</taxon>
        <taxon>Fabaceae</taxon>
        <taxon>Papilionoideae</taxon>
        <taxon>50 kb inversion clade</taxon>
        <taxon>NPAAA clade</taxon>
        <taxon>indigoferoid/millettioid clade</taxon>
        <taxon>Phaseoleae</taxon>
        <taxon>Canavalia</taxon>
    </lineage>
</organism>
<protein>
    <submittedName>
        <fullName evidence="1">Uncharacterized protein</fullName>
    </submittedName>
</protein>
<proteinExistence type="predicted"/>
<name>A0AAN9PPH9_CANGL</name>
<evidence type="ECO:0000313" key="1">
    <source>
        <dbReference type="EMBL" id="KAK7307310.1"/>
    </source>
</evidence>
<dbReference type="AlphaFoldDB" id="A0AAN9PPH9"/>
<evidence type="ECO:0000313" key="2">
    <source>
        <dbReference type="Proteomes" id="UP001367508"/>
    </source>
</evidence>
<comment type="caution">
    <text evidence="1">The sequence shown here is derived from an EMBL/GenBank/DDBJ whole genome shotgun (WGS) entry which is preliminary data.</text>
</comment>
<sequence length="78" mass="8874">MKRGLLAGFSEILQEIWSSWLVFQKFFKKIWGSGSVSWLGVSSTLWFSSTFSLVLTSFPEEFALKLSQGVRISTRHLA</sequence>